<dbReference type="STRING" id="1033810.HLPCO_001826"/>
<name>U2FMA0_9MOLU</name>
<protein>
    <submittedName>
        <fullName evidence="1">Uncharacterized protein</fullName>
    </submittedName>
</protein>
<proteinExistence type="predicted"/>
<sequence>MLETDIKQYSTTFSDDFMRLLNSHRLYGYTSKREIVERALQHYKKNYKNNLNKQNLKNTLKNMLLVDLYEIDNQVLINAKNAYYMEYLFDKMFFKILLDGREKYDGDVTEIMIANAENFAENKIKQIIKEVVKTTETRE</sequence>
<dbReference type="AlphaFoldDB" id="U2FMA0"/>
<organism evidence="1 2">
    <name type="scientific">Haloplasma contractile SSD-17B</name>
    <dbReference type="NCBI Taxonomy" id="1033810"/>
    <lineage>
        <taxon>Bacteria</taxon>
        <taxon>Bacillati</taxon>
        <taxon>Mycoplasmatota</taxon>
        <taxon>Mollicutes</taxon>
        <taxon>Haloplasmatales</taxon>
        <taxon>Haloplasmataceae</taxon>
        <taxon>Haloplasma</taxon>
    </lineage>
</organism>
<dbReference type="Proteomes" id="UP000005707">
    <property type="component" value="Unassembled WGS sequence"/>
</dbReference>
<reference evidence="1 2" key="1">
    <citation type="journal article" date="2011" name="J. Bacteriol.">
        <title>Genome sequence of Haloplasma contractile, an unusual contractile bacterium from a deep-sea anoxic brine lake.</title>
        <authorList>
            <person name="Antunes A."/>
            <person name="Alam I."/>
            <person name="El Dorry H."/>
            <person name="Siam R."/>
            <person name="Robertson A."/>
            <person name="Bajic V.B."/>
            <person name="Stingl U."/>
        </authorList>
    </citation>
    <scope>NUCLEOTIDE SEQUENCE [LARGE SCALE GENOMIC DNA]</scope>
    <source>
        <strain evidence="1 2">SSD-17B</strain>
    </source>
</reference>
<reference evidence="1 2" key="2">
    <citation type="journal article" date="2013" name="PLoS ONE">
        <title>INDIGO - INtegrated Data Warehouse of MIcrobial GenOmes with Examples from the Red Sea Extremophiles.</title>
        <authorList>
            <person name="Alam I."/>
            <person name="Antunes A."/>
            <person name="Kamau A.A."/>
            <person name="Ba Alawi W."/>
            <person name="Kalkatawi M."/>
            <person name="Stingl U."/>
            <person name="Bajic V.B."/>
        </authorList>
    </citation>
    <scope>NUCLEOTIDE SEQUENCE [LARGE SCALE GENOMIC DNA]</scope>
    <source>
        <strain evidence="1 2">SSD-17B</strain>
    </source>
</reference>
<accession>U2FMA0</accession>
<evidence type="ECO:0000313" key="1">
    <source>
        <dbReference type="EMBL" id="ERJ12299.1"/>
    </source>
</evidence>
<gene>
    <name evidence="1" type="ORF">HLPCO_001826</name>
</gene>
<dbReference type="InParanoid" id="U2FMA0"/>
<dbReference type="EMBL" id="AFNU02000005">
    <property type="protein sequence ID" value="ERJ12299.1"/>
    <property type="molecule type" value="Genomic_DNA"/>
</dbReference>
<keyword evidence="2" id="KW-1185">Reference proteome</keyword>
<dbReference type="RefSeq" id="WP_008825306.1">
    <property type="nucleotide sequence ID" value="NZ_AFNU02000005.1"/>
</dbReference>
<comment type="caution">
    <text evidence="1">The sequence shown here is derived from an EMBL/GenBank/DDBJ whole genome shotgun (WGS) entry which is preliminary data.</text>
</comment>
<evidence type="ECO:0000313" key="2">
    <source>
        <dbReference type="Proteomes" id="UP000005707"/>
    </source>
</evidence>